<dbReference type="PRINTS" id="PR00723">
    <property type="entry name" value="SUBTILISIN"/>
</dbReference>
<dbReference type="SUPFAM" id="SSF52743">
    <property type="entry name" value="Subtilisin-like"/>
    <property type="match status" value="1"/>
</dbReference>
<dbReference type="GO" id="GO:0004252">
    <property type="term" value="F:serine-type endopeptidase activity"/>
    <property type="evidence" value="ECO:0007669"/>
    <property type="project" value="UniProtKB-UniRule"/>
</dbReference>
<evidence type="ECO:0000256" key="9">
    <source>
        <dbReference type="SAM" id="MobiDB-lite"/>
    </source>
</evidence>
<reference evidence="13" key="1">
    <citation type="submission" date="2023-06" db="EMBL/GenBank/DDBJ databases">
        <title>Genome-scale phylogeny and comparative genomics of the fungal order Sordariales.</title>
        <authorList>
            <consortium name="Lawrence Berkeley National Laboratory"/>
            <person name="Hensen N."/>
            <person name="Bonometti L."/>
            <person name="Westerberg I."/>
            <person name="Brannstrom I.O."/>
            <person name="Guillou S."/>
            <person name="Cros-Aarteil S."/>
            <person name="Calhoun S."/>
            <person name="Haridas S."/>
            <person name="Kuo A."/>
            <person name="Mondo S."/>
            <person name="Pangilinan J."/>
            <person name="Riley R."/>
            <person name="Labutti K."/>
            <person name="Andreopoulos B."/>
            <person name="Lipzen A."/>
            <person name="Chen C."/>
            <person name="Yanf M."/>
            <person name="Daum C."/>
            <person name="Ng V."/>
            <person name="Clum A."/>
            <person name="Steindorff A."/>
            <person name="Ohm R."/>
            <person name="Martin F."/>
            <person name="Silar P."/>
            <person name="Natvig D."/>
            <person name="Lalanne C."/>
            <person name="Gautier V."/>
            <person name="Ament-Velasquez S.L."/>
            <person name="Kruys A."/>
            <person name="Hutchinson M.I."/>
            <person name="Powell A.J."/>
            <person name="Barry K."/>
            <person name="Miller A.N."/>
            <person name="Grigoriev I.V."/>
            <person name="Debuchy R."/>
            <person name="Gladieux P."/>
            <person name="Thoren M.H."/>
            <person name="Johannesson H."/>
        </authorList>
    </citation>
    <scope>NUCLEOTIDE SEQUENCE</scope>
    <source>
        <strain evidence="13">CBS 307.81</strain>
    </source>
</reference>
<evidence type="ECO:0000313" key="13">
    <source>
        <dbReference type="EMBL" id="KAK0671438.1"/>
    </source>
</evidence>
<dbReference type="InterPro" id="IPR034187">
    <property type="entry name" value="Peptidases_S8_5"/>
</dbReference>
<dbReference type="InterPro" id="IPR036852">
    <property type="entry name" value="Peptidase_S8/S53_dom_sf"/>
</dbReference>
<feature type="region of interest" description="Disordered" evidence="9">
    <location>
        <begin position="103"/>
        <end position="124"/>
    </location>
</feature>
<dbReference type="PROSITE" id="PS51892">
    <property type="entry name" value="SUBTILASE"/>
    <property type="match status" value="1"/>
</dbReference>
<evidence type="ECO:0000259" key="12">
    <source>
        <dbReference type="Pfam" id="PF06280"/>
    </source>
</evidence>
<evidence type="ECO:0000256" key="10">
    <source>
        <dbReference type="SAM" id="SignalP"/>
    </source>
</evidence>
<evidence type="ECO:0000256" key="3">
    <source>
        <dbReference type="ARBA" id="ARBA00022729"/>
    </source>
</evidence>
<dbReference type="Gene3D" id="2.60.40.10">
    <property type="entry name" value="Immunoglobulins"/>
    <property type="match status" value="1"/>
</dbReference>
<feature type="chain" id="PRO_5041330823" evidence="10">
    <location>
        <begin position="20"/>
        <end position="904"/>
    </location>
</feature>
<keyword evidence="5 7" id="KW-0720">Serine protease</keyword>
<dbReference type="Gene3D" id="3.40.50.200">
    <property type="entry name" value="Peptidase S8/S53 domain"/>
    <property type="match status" value="2"/>
</dbReference>
<protein>
    <submittedName>
        <fullName evidence="13">Minor extracellular protease vpr</fullName>
    </submittedName>
</protein>
<feature type="domain" description="Peptidase S8/S53" evidence="11">
    <location>
        <begin position="152"/>
        <end position="553"/>
    </location>
</feature>
<dbReference type="Proteomes" id="UP001174997">
    <property type="component" value="Unassembled WGS sequence"/>
</dbReference>
<dbReference type="AlphaFoldDB" id="A0AA39ZI14"/>
<evidence type="ECO:0000259" key="11">
    <source>
        <dbReference type="Pfam" id="PF00082"/>
    </source>
</evidence>
<dbReference type="InterPro" id="IPR022398">
    <property type="entry name" value="Peptidase_S8_His-AS"/>
</dbReference>
<comment type="caution">
    <text evidence="13">The sequence shown here is derived from an EMBL/GenBank/DDBJ whole genome shotgun (WGS) entry which is preliminary data.</text>
</comment>
<comment type="similarity">
    <text evidence="1 7 8">Belongs to the peptidase S8 family.</text>
</comment>
<proteinExistence type="inferred from homology"/>
<gene>
    <name evidence="13" type="ORF">QBC41DRAFT_219508</name>
</gene>
<dbReference type="PROSITE" id="PS00136">
    <property type="entry name" value="SUBTILASE_ASP"/>
    <property type="match status" value="1"/>
</dbReference>
<dbReference type="PROSITE" id="PS00138">
    <property type="entry name" value="SUBTILASE_SER"/>
    <property type="match status" value="1"/>
</dbReference>
<dbReference type="InterPro" id="IPR000209">
    <property type="entry name" value="Peptidase_S8/S53_dom"/>
</dbReference>
<evidence type="ECO:0000256" key="5">
    <source>
        <dbReference type="ARBA" id="ARBA00022825"/>
    </source>
</evidence>
<keyword evidence="14" id="KW-1185">Reference proteome</keyword>
<accession>A0AA39ZI14</accession>
<feature type="active site" description="Charge relay system" evidence="6 7">
    <location>
        <position position="207"/>
    </location>
</feature>
<dbReference type="CDD" id="cd07489">
    <property type="entry name" value="Peptidases_S8_5"/>
    <property type="match status" value="1"/>
</dbReference>
<dbReference type="EMBL" id="JAULSY010000021">
    <property type="protein sequence ID" value="KAK0671438.1"/>
    <property type="molecule type" value="Genomic_DNA"/>
</dbReference>
<dbReference type="PANTHER" id="PTHR43806:SF66">
    <property type="entry name" value="SERIN ENDOPEPTIDASE"/>
    <property type="match status" value="1"/>
</dbReference>
<dbReference type="InterPro" id="IPR050131">
    <property type="entry name" value="Peptidase_S8_subtilisin-like"/>
</dbReference>
<feature type="compositionally biased region" description="Polar residues" evidence="9">
    <location>
        <begin position="103"/>
        <end position="115"/>
    </location>
</feature>
<dbReference type="Pfam" id="PF00082">
    <property type="entry name" value="Peptidase_S8"/>
    <property type="match status" value="1"/>
</dbReference>
<dbReference type="InterPro" id="IPR013783">
    <property type="entry name" value="Ig-like_fold"/>
</dbReference>
<evidence type="ECO:0000256" key="2">
    <source>
        <dbReference type="ARBA" id="ARBA00022670"/>
    </source>
</evidence>
<name>A0AA39ZI14_9PEZI</name>
<organism evidence="13 14">
    <name type="scientific">Cercophora samala</name>
    <dbReference type="NCBI Taxonomy" id="330535"/>
    <lineage>
        <taxon>Eukaryota</taxon>
        <taxon>Fungi</taxon>
        <taxon>Dikarya</taxon>
        <taxon>Ascomycota</taxon>
        <taxon>Pezizomycotina</taxon>
        <taxon>Sordariomycetes</taxon>
        <taxon>Sordariomycetidae</taxon>
        <taxon>Sordariales</taxon>
        <taxon>Lasiosphaeriaceae</taxon>
        <taxon>Cercophora</taxon>
    </lineage>
</organism>
<feature type="domain" description="C5a peptidase/Subtilisin-like protease SBT2-like Fn3-like" evidence="12">
    <location>
        <begin position="627"/>
        <end position="739"/>
    </location>
</feature>
<dbReference type="InterPro" id="IPR023827">
    <property type="entry name" value="Peptidase_S8_Asp-AS"/>
</dbReference>
<sequence length="904" mass="96509">MRVKELLLASIGGSSLCFAIPTALTTRQTTPGSTTRWIVEVKDASVVDLVADAISKADPASTSLEKWKDALLPGLVLESTLDQASLSQVDGVQHVWKVKTFSLPTPDNQTATDPQSLRRRQEGAPAYEAENYSTALHRSTGVDKLHQQGLFGKGIKIAVVDDGFDYNYDVLGGGIGPGFKFIAGYDFNPGGPEDNDPAPDVFPEVGHGTHVSGIIAGKNEWFTGVAPEASLLAYKVFGMNHRQPDTEHIIKAWKRAYEEGADIISMSVGSPGGFSDSPLNILGDRLVEAGVVVVVSAGNDGYHGPDYINELCSGGKTLCVASVEAKLKAADPVVFTFTTADGQTSNMTIAHVGMGAGGLERAPVEEGSYNTGNSMGTYRDIWGTPTPPVADPLHTVLFVSQAGCGMEQKAVNLRAIEAKYVLYYSVGVESLQVLSDSLGNGIVDTAAGEAILAVLNAQGNVTVTFEDKTNAPVVAAVHPRGGLASVYSSWGGTNDLHVKPDIAAPGGDIFSSTVWYNFNTFVDIPRGWAVLNGTSMAAPYVSGIAALYLNKYGGRDKNGPGIAQKLIDRIKSSGTSVPWGMEARHDDPRNPNPVPKDAIAPVMQVGTGLIDALKVLNYQTTLSAANIALNDTANFVSTHEIVITNGGSESLTYDFTHEKQLGIEGRTTKRHIANYIENKPISLSPEIQLPSPVTVAPGESATVTVAFSPPTPTDTSQWPFYNGRVIVKANNGDEFAVPYFGAAFDLKAEVSNIFQDGFPQAEGSSIEETGFEFQWNFANNVGTATVVEVDFKTIWGTRLLRMDLFDQNWQETAWTWPPDSSEGFVGSAVFGPDDAVVDLPRSGSWRERVSSVTWKGQLAGGKTLTEGTYTVRFAMLRPFGDPAASGDWSVWEAEKLVVVRAPAA</sequence>
<dbReference type="Pfam" id="PF06280">
    <property type="entry name" value="fn3_5"/>
    <property type="match status" value="1"/>
</dbReference>
<feature type="active site" description="Charge relay system" evidence="6 7">
    <location>
        <position position="161"/>
    </location>
</feature>
<dbReference type="GO" id="GO:0016020">
    <property type="term" value="C:membrane"/>
    <property type="evidence" value="ECO:0007669"/>
    <property type="project" value="InterPro"/>
</dbReference>
<feature type="active site" description="Charge relay system" evidence="6 7">
    <location>
        <position position="535"/>
    </location>
</feature>
<evidence type="ECO:0000313" key="14">
    <source>
        <dbReference type="Proteomes" id="UP001174997"/>
    </source>
</evidence>
<dbReference type="PROSITE" id="PS00137">
    <property type="entry name" value="SUBTILASE_HIS"/>
    <property type="match status" value="1"/>
</dbReference>
<dbReference type="GO" id="GO:0006508">
    <property type="term" value="P:proteolysis"/>
    <property type="evidence" value="ECO:0007669"/>
    <property type="project" value="UniProtKB-KW"/>
</dbReference>
<keyword evidence="2 7" id="KW-0645">Protease</keyword>
<evidence type="ECO:0000256" key="8">
    <source>
        <dbReference type="RuleBase" id="RU003355"/>
    </source>
</evidence>
<keyword evidence="3 10" id="KW-0732">Signal</keyword>
<feature type="signal peptide" evidence="10">
    <location>
        <begin position="1"/>
        <end position="19"/>
    </location>
</feature>
<evidence type="ECO:0000256" key="7">
    <source>
        <dbReference type="PROSITE-ProRule" id="PRU01240"/>
    </source>
</evidence>
<evidence type="ECO:0000256" key="6">
    <source>
        <dbReference type="PIRSR" id="PIRSR615500-1"/>
    </source>
</evidence>
<dbReference type="InterPro" id="IPR023828">
    <property type="entry name" value="Peptidase_S8_Ser-AS"/>
</dbReference>
<evidence type="ECO:0000256" key="1">
    <source>
        <dbReference type="ARBA" id="ARBA00011073"/>
    </source>
</evidence>
<dbReference type="InterPro" id="IPR015500">
    <property type="entry name" value="Peptidase_S8_subtilisin-rel"/>
</dbReference>
<keyword evidence="4 7" id="KW-0378">Hydrolase</keyword>
<dbReference type="InterPro" id="IPR010435">
    <property type="entry name" value="C5a/SBT2-like_Fn3"/>
</dbReference>
<dbReference type="PANTHER" id="PTHR43806">
    <property type="entry name" value="PEPTIDASE S8"/>
    <property type="match status" value="1"/>
</dbReference>
<evidence type="ECO:0000256" key="4">
    <source>
        <dbReference type="ARBA" id="ARBA00022801"/>
    </source>
</evidence>